<comment type="subcellular location">
    <subcellularLocation>
        <location evidence="1">Bacterial microcompartment</location>
    </subcellularLocation>
</comment>
<gene>
    <name evidence="5" type="primary">ccmK2_2</name>
    <name evidence="5" type="ORF">ERS852471_03178</name>
</gene>
<evidence type="ECO:0000313" key="6">
    <source>
        <dbReference type="Proteomes" id="UP000095594"/>
    </source>
</evidence>
<dbReference type="SMART" id="SM00877">
    <property type="entry name" value="BMC"/>
    <property type="match status" value="1"/>
</dbReference>
<dbReference type="CDD" id="cd07045">
    <property type="entry name" value="BMC_CcmK_like"/>
    <property type="match status" value="1"/>
</dbReference>
<organism evidence="5 6">
    <name type="scientific">Clostridium disporicum</name>
    <dbReference type="NCBI Taxonomy" id="84024"/>
    <lineage>
        <taxon>Bacteria</taxon>
        <taxon>Bacillati</taxon>
        <taxon>Bacillota</taxon>
        <taxon>Clostridia</taxon>
        <taxon>Eubacteriales</taxon>
        <taxon>Clostridiaceae</taxon>
        <taxon>Clostridium</taxon>
    </lineage>
</organism>
<dbReference type="OrthoDB" id="9812608at2"/>
<evidence type="ECO:0000313" key="5">
    <source>
        <dbReference type="EMBL" id="CUP19594.1"/>
    </source>
</evidence>
<proteinExistence type="inferred from homology"/>
<protein>
    <submittedName>
        <fullName evidence="5">Microcompartments protein</fullName>
    </submittedName>
</protein>
<evidence type="ECO:0000259" key="4">
    <source>
        <dbReference type="PROSITE" id="PS51930"/>
    </source>
</evidence>
<dbReference type="GO" id="GO:0031469">
    <property type="term" value="C:bacterial microcompartment"/>
    <property type="evidence" value="ECO:0007669"/>
    <property type="project" value="UniProtKB-SubCell"/>
</dbReference>
<reference evidence="5 6" key="1">
    <citation type="submission" date="2015-09" db="EMBL/GenBank/DDBJ databases">
        <authorList>
            <consortium name="Pathogen Informatics"/>
        </authorList>
    </citation>
    <scope>NUCLEOTIDE SEQUENCE [LARGE SCALE GENOMIC DNA]</scope>
    <source>
        <strain evidence="5 6">2789STDY5834856</strain>
    </source>
</reference>
<dbReference type="PROSITE" id="PS51930">
    <property type="entry name" value="BMC_2"/>
    <property type="match status" value="1"/>
</dbReference>
<dbReference type="PANTHER" id="PTHR33941">
    <property type="entry name" value="PROPANEDIOL UTILIZATION PROTEIN PDUA"/>
    <property type="match status" value="1"/>
</dbReference>
<dbReference type="Proteomes" id="UP000095594">
    <property type="component" value="Unassembled WGS sequence"/>
</dbReference>
<dbReference type="PANTHER" id="PTHR33941:SF11">
    <property type="entry name" value="BACTERIAL MICROCOMPARTMENT SHELL PROTEIN PDUJ"/>
    <property type="match status" value="1"/>
</dbReference>
<dbReference type="Gene3D" id="3.30.70.1710">
    <property type="match status" value="1"/>
</dbReference>
<sequence>MNAIGIVEVVGVVASVEALDSMTKTSNVKFKTMEKKLGGRLVTIVVEGSVEDVQAAVEVGTRTADSITKCVAHAVIPRPHEEIMALLDRSSLKFNKAR</sequence>
<dbReference type="InterPro" id="IPR050575">
    <property type="entry name" value="BMC_shell"/>
</dbReference>
<evidence type="ECO:0000256" key="1">
    <source>
        <dbReference type="ARBA" id="ARBA00024322"/>
    </source>
</evidence>
<dbReference type="InterPro" id="IPR037233">
    <property type="entry name" value="CcmK-like_sf"/>
</dbReference>
<feature type="domain" description="BMC" evidence="4">
    <location>
        <begin position="3"/>
        <end position="88"/>
    </location>
</feature>
<dbReference type="SUPFAM" id="SSF143414">
    <property type="entry name" value="CcmK-like"/>
    <property type="match status" value="1"/>
</dbReference>
<dbReference type="EMBL" id="CYZX01000031">
    <property type="protein sequence ID" value="CUP19594.1"/>
    <property type="molecule type" value="Genomic_DNA"/>
</dbReference>
<dbReference type="InterPro" id="IPR044872">
    <property type="entry name" value="CcmK/CsoS1_BMC"/>
</dbReference>
<comment type="similarity">
    <text evidence="3">Belongs to the bacterial microcompartments protein family.</text>
</comment>
<dbReference type="InterPro" id="IPR000249">
    <property type="entry name" value="BMC_dom"/>
</dbReference>
<keyword evidence="2" id="KW-1283">Bacterial microcompartment</keyword>
<dbReference type="Pfam" id="PF00936">
    <property type="entry name" value="BMC"/>
    <property type="match status" value="1"/>
</dbReference>
<evidence type="ECO:0000256" key="3">
    <source>
        <dbReference type="PROSITE-ProRule" id="PRU01278"/>
    </source>
</evidence>
<dbReference type="AlphaFoldDB" id="A0A174L4R2"/>
<name>A0A174L4R2_9CLOT</name>
<accession>A0A174L4R2</accession>
<evidence type="ECO:0000256" key="2">
    <source>
        <dbReference type="ARBA" id="ARBA00024446"/>
    </source>
</evidence>
<dbReference type="RefSeq" id="WP_055268267.1">
    <property type="nucleotide sequence ID" value="NZ_CABIXQ010000031.1"/>
</dbReference>